<feature type="domain" description="Response regulatory" evidence="4">
    <location>
        <begin position="123"/>
        <end position="236"/>
    </location>
</feature>
<dbReference type="AlphaFoldDB" id="A0A518N5R3"/>
<dbReference type="InterPro" id="IPR001789">
    <property type="entry name" value="Sig_transdc_resp-reg_receiver"/>
</dbReference>
<dbReference type="KEGG" id="lug:FPZ22_10540"/>
<dbReference type="PANTHER" id="PTHR37299:SF1">
    <property type="entry name" value="STAGE 0 SPORULATION PROTEIN A HOMOLOG"/>
    <property type="match status" value="1"/>
</dbReference>
<dbReference type="Gene3D" id="2.40.50.1020">
    <property type="entry name" value="LytTr DNA-binding domain"/>
    <property type="match status" value="1"/>
</dbReference>
<dbReference type="InterPro" id="IPR046947">
    <property type="entry name" value="LytR-like"/>
</dbReference>
<accession>A0A518N5R3</accession>
<feature type="domain" description="HTH LytTR-type" evidence="5">
    <location>
        <begin position="258"/>
        <end position="362"/>
    </location>
</feature>
<evidence type="ECO:0000256" key="3">
    <source>
        <dbReference type="SAM" id="MobiDB-lite"/>
    </source>
</evidence>
<dbReference type="PANTHER" id="PTHR37299">
    <property type="entry name" value="TRANSCRIPTIONAL REGULATOR-RELATED"/>
    <property type="match status" value="1"/>
</dbReference>
<dbReference type="SUPFAM" id="SSF52172">
    <property type="entry name" value="CheY-like"/>
    <property type="match status" value="1"/>
</dbReference>
<gene>
    <name evidence="6" type="ORF">FPZ22_10540</name>
</gene>
<dbReference type="Proteomes" id="UP000316584">
    <property type="component" value="Chromosome"/>
</dbReference>
<evidence type="ECO:0000259" key="5">
    <source>
        <dbReference type="PROSITE" id="PS50930"/>
    </source>
</evidence>
<dbReference type="Pfam" id="PF04397">
    <property type="entry name" value="LytTR"/>
    <property type="match status" value="1"/>
</dbReference>
<evidence type="ECO:0000313" key="6">
    <source>
        <dbReference type="EMBL" id="QDW67266.1"/>
    </source>
</evidence>
<evidence type="ECO:0000313" key="7">
    <source>
        <dbReference type="Proteomes" id="UP000316584"/>
    </source>
</evidence>
<dbReference type="InterPro" id="IPR011006">
    <property type="entry name" value="CheY-like_superfamily"/>
</dbReference>
<protein>
    <submittedName>
        <fullName evidence="6">Response regulator transcription factor</fullName>
    </submittedName>
</protein>
<keyword evidence="2" id="KW-0597">Phosphoprotein</keyword>
<proteinExistence type="predicted"/>
<dbReference type="SMART" id="SM00448">
    <property type="entry name" value="REC"/>
    <property type="match status" value="1"/>
</dbReference>
<feature type="modified residue" description="4-aspartylphosphate" evidence="2">
    <location>
        <position position="174"/>
    </location>
</feature>
<dbReference type="SMART" id="SM00850">
    <property type="entry name" value="LytTR"/>
    <property type="match status" value="1"/>
</dbReference>
<name>A0A518N5R3_9GAMM</name>
<dbReference type="PROSITE" id="PS50930">
    <property type="entry name" value="HTH_LYTTR"/>
    <property type="match status" value="1"/>
</dbReference>
<reference evidence="6 7" key="1">
    <citation type="submission" date="2019-07" db="EMBL/GenBank/DDBJ databases">
        <title>Full genome sequence of Luteimonas sp. Gr-4.</title>
        <authorList>
            <person name="Im W.-T."/>
        </authorList>
    </citation>
    <scope>NUCLEOTIDE SEQUENCE [LARGE SCALE GENOMIC DNA]</scope>
    <source>
        <strain evidence="6 7">Gr-4</strain>
    </source>
</reference>
<feature type="compositionally biased region" description="Basic and acidic residues" evidence="3">
    <location>
        <begin position="37"/>
        <end position="52"/>
    </location>
</feature>
<dbReference type="GO" id="GO:0000156">
    <property type="term" value="F:phosphorelay response regulator activity"/>
    <property type="evidence" value="ECO:0007669"/>
    <property type="project" value="InterPro"/>
</dbReference>
<dbReference type="EMBL" id="CP042218">
    <property type="protein sequence ID" value="QDW67266.1"/>
    <property type="molecule type" value="Genomic_DNA"/>
</dbReference>
<feature type="compositionally biased region" description="Low complexity" evidence="3">
    <location>
        <begin position="8"/>
        <end position="21"/>
    </location>
</feature>
<evidence type="ECO:0000259" key="4">
    <source>
        <dbReference type="PROSITE" id="PS50110"/>
    </source>
</evidence>
<dbReference type="PROSITE" id="PS50110">
    <property type="entry name" value="RESPONSE_REGULATORY"/>
    <property type="match status" value="1"/>
</dbReference>
<keyword evidence="7" id="KW-1185">Reference proteome</keyword>
<dbReference type="Pfam" id="PF00072">
    <property type="entry name" value="Response_reg"/>
    <property type="match status" value="1"/>
</dbReference>
<dbReference type="Gene3D" id="3.40.50.2300">
    <property type="match status" value="1"/>
</dbReference>
<evidence type="ECO:0000256" key="1">
    <source>
        <dbReference type="ARBA" id="ARBA00023012"/>
    </source>
</evidence>
<keyword evidence="1" id="KW-0902">Two-component regulatory system</keyword>
<sequence length="364" mass="39747">MERRSPRRGCAGAAAAAAAPGGERDPACTVAAHRPRRACDRRQAGRGRTERGHFRRRRSAAFGAPSRAGARQPARTPEVRLWSRRSAAPGSQCARRDDGPPAAAGVHSVSARCHGGCGMNAMKVAIVDDEPLARARLARLLDAQPGVEVVGQHADGGSALAALSKEAVDVVFLDIRMPELGGFALLERLAPGRRPMVVFVTAYPVHALDAFEVQAIDYLLKPLSERRLVQALSRARELHALRTAHAADPSVGRYPKRIAVPERGRMRLIQVTEIIHASARGNYVEIALEDTSYLIRDTMTGFAARLDPAIFVRIHRSRLVRIDMVEHVEPYGPAQYWLRLRNGQGMSSGRSYRDPVRAALGLLR</sequence>
<organism evidence="6 7">
    <name type="scientific">Luteimonas granuli</name>
    <dbReference type="NCBI Taxonomy" id="1176533"/>
    <lineage>
        <taxon>Bacteria</taxon>
        <taxon>Pseudomonadati</taxon>
        <taxon>Pseudomonadota</taxon>
        <taxon>Gammaproteobacteria</taxon>
        <taxon>Lysobacterales</taxon>
        <taxon>Lysobacteraceae</taxon>
        <taxon>Luteimonas</taxon>
    </lineage>
</organism>
<dbReference type="OrthoDB" id="236568at2"/>
<feature type="region of interest" description="Disordered" evidence="3">
    <location>
        <begin position="1"/>
        <end position="104"/>
    </location>
</feature>
<evidence type="ECO:0000256" key="2">
    <source>
        <dbReference type="PROSITE-ProRule" id="PRU00169"/>
    </source>
</evidence>
<dbReference type="InterPro" id="IPR007492">
    <property type="entry name" value="LytTR_DNA-bd_dom"/>
</dbReference>
<dbReference type="GO" id="GO:0003677">
    <property type="term" value="F:DNA binding"/>
    <property type="evidence" value="ECO:0007669"/>
    <property type="project" value="InterPro"/>
</dbReference>